<proteinExistence type="inferred from homology"/>
<keyword evidence="4" id="KW-0479">Metal-binding</keyword>
<dbReference type="Pfam" id="PF01975">
    <property type="entry name" value="SurE"/>
    <property type="match status" value="1"/>
</dbReference>
<feature type="signal peptide" evidence="6">
    <location>
        <begin position="1"/>
        <end position="26"/>
    </location>
</feature>
<dbReference type="AlphaFoldDB" id="A0A1D7YM10"/>
<keyword evidence="5" id="KW-0378">Hydrolase</keyword>
<dbReference type="InterPro" id="IPR036523">
    <property type="entry name" value="SurE-like_sf"/>
</dbReference>
<dbReference type="Proteomes" id="UP000094960">
    <property type="component" value="Chromosome"/>
</dbReference>
<keyword evidence="6" id="KW-0732">Signal</keyword>
<feature type="domain" description="Survival protein SurE-like phosphatase/nucleotidase" evidence="7">
    <location>
        <begin position="39"/>
        <end position="137"/>
    </location>
</feature>
<comment type="similarity">
    <text evidence="2">Belongs to the SurE nucleotidase family.</text>
</comment>
<feature type="chain" id="PRO_5009103089" description="5'-nucleotidase" evidence="6">
    <location>
        <begin position="27"/>
        <end position="147"/>
    </location>
</feature>
<reference evidence="9" key="1">
    <citation type="submission" date="2016-09" db="EMBL/GenBank/DDBJ databases">
        <title>Streptomyces puniciscabiei strain:TW1S1 Genome sequencing and assembly.</title>
        <authorList>
            <person name="Kim M.-K."/>
            <person name="Kim S.B."/>
        </authorList>
    </citation>
    <scope>NUCLEOTIDE SEQUENCE [LARGE SCALE GENOMIC DNA]</scope>
    <source>
        <strain evidence="9">TW1S1</strain>
    </source>
</reference>
<organism evidence="8 9">
    <name type="scientific">Streptomyces fodineus</name>
    <dbReference type="NCBI Taxonomy" id="1904616"/>
    <lineage>
        <taxon>Bacteria</taxon>
        <taxon>Bacillati</taxon>
        <taxon>Actinomycetota</taxon>
        <taxon>Actinomycetes</taxon>
        <taxon>Kitasatosporales</taxon>
        <taxon>Streptomycetaceae</taxon>
        <taxon>Streptomyces</taxon>
    </lineage>
</organism>
<evidence type="ECO:0000313" key="9">
    <source>
        <dbReference type="Proteomes" id="UP000094960"/>
    </source>
</evidence>
<dbReference type="InterPro" id="IPR002828">
    <property type="entry name" value="SurE-like_Pase/nucleotidase"/>
</dbReference>
<protein>
    <recommendedName>
        <fullName evidence="3">5'-nucleotidase</fullName>
        <ecNumber evidence="3">3.1.3.5</ecNumber>
    </recommendedName>
</protein>
<name>A0A1D7YM10_9ACTN</name>
<evidence type="ECO:0000256" key="5">
    <source>
        <dbReference type="ARBA" id="ARBA00022801"/>
    </source>
</evidence>
<dbReference type="EMBL" id="CP017248">
    <property type="protein sequence ID" value="AOR36419.1"/>
    <property type="molecule type" value="Genomic_DNA"/>
</dbReference>
<evidence type="ECO:0000256" key="1">
    <source>
        <dbReference type="ARBA" id="ARBA00000815"/>
    </source>
</evidence>
<gene>
    <name evidence="8" type="ORF">BFF78_39960</name>
</gene>
<dbReference type="GO" id="GO:0046872">
    <property type="term" value="F:metal ion binding"/>
    <property type="evidence" value="ECO:0007669"/>
    <property type="project" value="UniProtKB-KW"/>
</dbReference>
<dbReference type="KEGG" id="spun:BFF78_39960"/>
<dbReference type="GO" id="GO:0008253">
    <property type="term" value="F:5'-nucleotidase activity"/>
    <property type="evidence" value="ECO:0007669"/>
    <property type="project" value="UniProtKB-EC"/>
</dbReference>
<evidence type="ECO:0000256" key="4">
    <source>
        <dbReference type="ARBA" id="ARBA00022723"/>
    </source>
</evidence>
<dbReference type="PANTHER" id="PTHR30457:SF0">
    <property type="entry name" value="PHOSPHATASE, PUTATIVE (AFU_ORTHOLOGUE AFUA_4G01070)-RELATED"/>
    <property type="match status" value="1"/>
</dbReference>
<evidence type="ECO:0000256" key="6">
    <source>
        <dbReference type="SAM" id="SignalP"/>
    </source>
</evidence>
<evidence type="ECO:0000256" key="2">
    <source>
        <dbReference type="ARBA" id="ARBA00011062"/>
    </source>
</evidence>
<dbReference type="RefSeq" id="WP_069782929.1">
    <property type="nucleotide sequence ID" value="NZ_CP017248.1"/>
</dbReference>
<comment type="catalytic activity">
    <reaction evidence="1">
        <text>a ribonucleoside 5'-phosphate + H2O = a ribonucleoside + phosphate</text>
        <dbReference type="Rhea" id="RHEA:12484"/>
        <dbReference type="ChEBI" id="CHEBI:15377"/>
        <dbReference type="ChEBI" id="CHEBI:18254"/>
        <dbReference type="ChEBI" id="CHEBI:43474"/>
        <dbReference type="ChEBI" id="CHEBI:58043"/>
        <dbReference type="EC" id="3.1.3.5"/>
    </reaction>
</comment>
<accession>A0A1D7YM10</accession>
<evidence type="ECO:0000313" key="8">
    <source>
        <dbReference type="EMBL" id="AOR36419.1"/>
    </source>
</evidence>
<evidence type="ECO:0000259" key="7">
    <source>
        <dbReference type="Pfam" id="PF01975"/>
    </source>
</evidence>
<keyword evidence="9" id="KW-1185">Reference proteome</keyword>
<sequence length="147" mass="14961">MPRGRFLPPAALLLCAGVLTTPTATAAPPAATAPRPLRILLTNDDGYDAPGIRMLYDRLTAAGHDVTIVAPLTNQSGAGTRLSSAPTIGVRHPQPKVWAVDGSPADAVGFALAAVFAHGAPDLVVSGTNSGPNLAAMATLRARWAPP</sequence>
<dbReference type="InterPro" id="IPR030048">
    <property type="entry name" value="SurE"/>
</dbReference>
<dbReference type="EC" id="3.1.3.5" evidence="3"/>
<dbReference type="PANTHER" id="PTHR30457">
    <property type="entry name" value="5'-NUCLEOTIDASE SURE"/>
    <property type="match status" value="1"/>
</dbReference>
<dbReference type="Gene3D" id="3.40.1210.10">
    <property type="entry name" value="Survival protein SurE-like phosphatase/nucleotidase"/>
    <property type="match status" value="1"/>
</dbReference>
<dbReference type="SUPFAM" id="SSF64167">
    <property type="entry name" value="SurE-like"/>
    <property type="match status" value="1"/>
</dbReference>
<evidence type="ECO:0000256" key="3">
    <source>
        <dbReference type="ARBA" id="ARBA00012643"/>
    </source>
</evidence>